<feature type="region of interest" description="Disordered" evidence="1">
    <location>
        <begin position="67"/>
        <end position="95"/>
    </location>
</feature>
<name>A0A8T2RSY7_CERRI</name>
<comment type="caution">
    <text evidence="2">The sequence shown here is derived from an EMBL/GenBank/DDBJ whole genome shotgun (WGS) entry which is preliminary data.</text>
</comment>
<dbReference type="EMBL" id="CM035430">
    <property type="protein sequence ID" value="KAH7298608.1"/>
    <property type="molecule type" value="Genomic_DNA"/>
</dbReference>
<organism evidence="2 3">
    <name type="scientific">Ceratopteris richardii</name>
    <name type="common">Triangle waterfern</name>
    <dbReference type="NCBI Taxonomy" id="49495"/>
    <lineage>
        <taxon>Eukaryota</taxon>
        <taxon>Viridiplantae</taxon>
        <taxon>Streptophyta</taxon>
        <taxon>Embryophyta</taxon>
        <taxon>Tracheophyta</taxon>
        <taxon>Polypodiopsida</taxon>
        <taxon>Polypodiidae</taxon>
        <taxon>Polypodiales</taxon>
        <taxon>Pteridineae</taxon>
        <taxon>Pteridaceae</taxon>
        <taxon>Parkerioideae</taxon>
        <taxon>Ceratopteris</taxon>
    </lineage>
</organism>
<evidence type="ECO:0000313" key="3">
    <source>
        <dbReference type="Proteomes" id="UP000825935"/>
    </source>
</evidence>
<dbReference type="OMA" id="HYAKRRS"/>
<protein>
    <submittedName>
        <fullName evidence="2">Uncharacterized protein</fullName>
    </submittedName>
</protein>
<dbReference type="GO" id="GO:0005739">
    <property type="term" value="C:mitochondrion"/>
    <property type="evidence" value="ECO:0007669"/>
    <property type="project" value="TreeGrafter"/>
</dbReference>
<gene>
    <name evidence="2" type="ORF">KP509_25G050900</name>
</gene>
<evidence type="ECO:0000256" key="1">
    <source>
        <dbReference type="SAM" id="MobiDB-lite"/>
    </source>
</evidence>
<proteinExistence type="predicted"/>
<dbReference type="OrthoDB" id="1921449at2759"/>
<dbReference type="CDD" id="cd23700">
    <property type="entry name" value="At3g51010"/>
    <property type="match status" value="1"/>
</dbReference>
<reference evidence="2" key="1">
    <citation type="submission" date="2021-08" db="EMBL/GenBank/DDBJ databases">
        <title>WGS assembly of Ceratopteris richardii.</title>
        <authorList>
            <person name="Marchant D.B."/>
            <person name="Chen G."/>
            <person name="Jenkins J."/>
            <person name="Shu S."/>
            <person name="Leebens-Mack J."/>
            <person name="Grimwood J."/>
            <person name="Schmutz J."/>
            <person name="Soltis P."/>
            <person name="Soltis D."/>
            <person name="Chen Z.-H."/>
        </authorList>
    </citation>
    <scope>NUCLEOTIDE SEQUENCE</scope>
    <source>
        <strain evidence="2">Whitten #5841</strain>
        <tissue evidence="2">Leaf</tissue>
    </source>
</reference>
<accession>A0A8T2RSY7</accession>
<keyword evidence="3" id="KW-1185">Reference proteome</keyword>
<dbReference type="PANTHER" id="PTHR36767">
    <property type="entry name" value="OS05G0126200 PROTEIN"/>
    <property type="match status" value="1"/>
</dbReference>
<evidence type="ECO:0000313" key="2">
    <source>
        <dbReference type="EMBL" id="KAH7298608.1"/>
    </source>
</evidence>
<sequence length="159" mass="18054">MMARRLFHIVFQQSSALTATRRSPLPSDISPVTTLGSRYPWMLTTVQNFAKRRSKFANDPYAWIKVGENEPCPSSQPNKGSVKNRNRKKRMAQRDAFIKAEAQKRIAQCRAAEAKRLEARKKRWKEGAARARAWKEKKLAEAKEAEAKKAEAGLDVAVV</sequence>
<dbReference type="AlphaFoldDB" id="A0A8T2RSY7"/>
<feature type="compositionally biased region" description="Basic residues" evidence="1">
    <location>
        <begin position="82"/>
        <end position="91"/>
    </location>
</feature>
<dbReference type="Proteomes" id="UP000825935">
    <property type="component" value="Chromosome 25"/>
</dbReference>
<dbReference type="PANTHER" id="PTHR36767:SF1">
    <property type="entry name" value="OS05G0126200 PROTEIN"/>
    <property type="match status" value="1"/>
</dbReference>
<feature type="compositionally biased region" description="Polar residues" evidence="1">
    <location>
        <begin position="72"/>
        <end position="81"/>
    </location>
</feature>